<protein>
    <submittedName>
        <fullName evidence="2">Uncharacterized protein</fullName>
    </submittedName>
</protein>
<organism evidence="2 3">
    <name type="scientific">Couchioplanes caeruleus subsp. caeruleus</name>
    <dbReference type="NCBI Taxonomy" id="56427"/>
    <lineage>
        <taxon>Bacteria</taxon>
        <taxon>Bacillati</taxon>
        <taxon>Actinomycetota</taxon>
        <taxon>Actinomycetes</taxon>
        <taxon>Micromonosporales</taxon>
        <taxon>Micromonosporaceae</taxon>
        <taxon>Couchioplanes</taxon>
    </lineage>
</organism>
<keyword evidence="3" id="KW-1185">Reference proteome</keyword>
<accession>A0A1K0FP34</accession>
<dbReference type="InterPro" id="IPR018247">
    <property type="entry name" value="EF_Hand_1_Ca_BS"/>
</dbReference>
<dbReference type="Proteomes" id="UP000182486">
    <property type="component" value="Unassembled WGS sequence"/>
</dbReference>
<evidence type="ECO:0000256" key="1">
    <source>
        <dbReference type="SAM" id="MobiDB-lite"/>
    </source>
</evidence>
<dbReference type="EMBL" id="MEIA01000096">
    <property type="protein sequence ID" value="OJF14553.1"/>
    <property type="molecule type" value="Genomic_DNA"/>
</dbReference>
<sequence length="284" mass="32728">MKHPEALASLTETVREPLNDEARIPIDEAIQRITSDEYEGEVPALDPPEFYRIDQTLIEVWDLPKYGPAVLEIVYTEVPGDRQAKKNGIFKYHDEMGADLDEWPSWHFEETNELVSVRAGYTSVDEARADARRLLLKLAINSPELRFFTGWGLDAVLVVRAQNWYTIRTKHNGTIEFWVDEEPLEAHGRYANKATQLAREVRNNFDIPVPPGMRKVAEAFIQREAANASLLQARQSLRIILESIDRHDTDADKKMNIAELARNLYTDRANLYKLMPSRQGNRRR</sequence>
<comment type="caution">
    <text evidence="2">The sequence shown here is derived from an EMBL/GenBank/DDBJ whole genome shotgun (WGS) entry which is preliminary data.</text>
</comment>
<feature type="region of interest" description="Disordered" evidence="1">
    <location>
        <begin position="1"/>
        <end position="21"/>
    </location>
</feature>
<gene>
    <name evidence="2" type="ORF">BG844_09490</name>
</gene>
<proteinExistence type="predicted"/>
<dbReference type="RefSeq" id="WP_071804623.1">
    <property type="nucleotide sequence ID" value="NZ_MEIA01000096.1"/>
</dbReference>
<dbReference type="PROSITE" id="PS00018">
    <property type="entry name" value="EF_HAND_1"/>
    <property type="match status" value="1"/>
</dbReference>
<dbReference type="AlphaFoldDB" id="A0A1K0FP34"/>
<name>A0A1K0FP34_9ACTN</name>
<reference evidence="2 3" key="1">
    <citation type="submission" date="2016-09" db="EMBL/GenBank/DDBJ databases">
        <title>Couchioplanes caeruleus draft genome sequence.</title>
        <authorList>
            <person name="Sheehan J."/>
            <person name="Caffrey P."/>
        </authorList>
    </citation>
    <scope>NUCLEOTIDE SEQUENCE [LARGE SCALE GENOMIC DNA]</scope>
    <source>
        <strain evidence="2 3">DSM 43634</strain>
    </source>
</reference>
<evidence type="ECO:0000313" key="2">
    <source>
        <dbReference type="EMBL" id="OJF14553.1"/>
    </source>
</evidence>
<evidence type="ECO:0000313" key="3">
    <source>
        <dbReference type="Proteomes" id="UP000182486"/>
    </source>
</evidence>